<name>A0A3S9A2W6_9BACL</name>
<accession>A0A3S9A2W6</accession>
<dbReference type="InterPro" id="IPR011009">
    <property type="entry name" value="Kinase-like_dom_sf"/>
</dbReference>
<keyword evidence="2" id="KW-1185">Reference proteome</keyword>
<dbReference type="RefSeq" id="WP_126015365.1">
    <property type="nucleotide sequence ID" value="NZ_CP034437.1"/>
</dbReference>
<dbReference type="KEGG" id="palb:EJC50_11045"/>
<dbReference type="SUPFAM" id="SSF56112">
    <property type="entry name" value="Protein kinase-like (PK-like)"/>
    <property type="match status" value="1"/>
</dbReference>
<sequence>MSEEQDKGLNITAEIATGHSSGGSTIPSEDLTTENAVRSALLNLWGIDDELQPLAVGTTSRVWRIKDAIVKLARDESEHFNAGLRASLAVETSGIATGSPILTTAGEVSARLTVGTEEWIMAVQRHVSGIAASMHDFQPAVLGEILAKIHVSLQHTDISGGWTAEDVLGGYMEEGILPEQPETTRRMIASAIHVVREWYREAKPRKQLIRGDGPELLVEDGVVTGMVDWGGVRFGSVADDIGCWTLHGNTKDIKDYTREFVRGYTSVSALTQQEELAIPLFQQLRLASRACFVTDSGALQTIDQWMSNIL</sequence>
<dbReference type="Gene3D" id="3.90.1200.10">
    <property type="match status" value="1"/>
</dbReference>
<dbReference type="Proteomes" id="UP000272528">
    <property type="component" value="Chromosome"/>
</dbReference>
<gene>
    <name evidence="1" type="ORF">EJC50_11045</name>
</gene>
<protein>
    <recommendedName>
        <fullName evidence="3">Aminoglycoside phosphotransferase family protein</fullName>
    </recommendedName>
</protein>
<dbReference type="EMBL" id="CP034437">
    <property type="protein sequence ID" value="AZN40127.1"/>
    <property type="molecule type" value="Genomic_DNA"/>
</dbReference>
<evidence type="ECO:0000313" key="2">
    <source>
        <dbReference type="Proteomes" id="UP000272528"/>
    </source>
</evidence>
<proteinExistence type="predicted"/>
<reference evidence="2" key="1">
    <citation type="submission" date="2018-12" db="EMBL/GenBank/DDBJ databases">
        <title>Genome sequence of Peanibacillus sp.</title>
        <authorList>
            <person name="Subramani G."/>
            <person name="Srinivasan S."/>
            <person name="Kim M.K."/>
        </authorList>
    </citation>
    <scope>NUCLEOTIDE SEQUENCE [LARGE SCALE GENOMIC DNA]</scope>
    <source>
        <strain evidence="2">18JY67-1</strain>
    </source>
</reference>
<evidence type="ECO:0000313" key="1">
    <source>
        <dbReference type="EMBL" id="AZN40127.1"/>
    </source>
</evidence>
<evidence type="ECO:0008006" key="3">
    <source>
        <dbReference type="Google" id="ProtNLM"/>
    </source>
</evidence>
<dbReference type="OrthoDB" id="3677467at2"/>
<organism evidence="1 2">
    <name type="scientific">Paenibacillus albus</name>
    <dbReference type="NCBI Taxonomy" id="2495582"/>
    <lineage>
        <taxon>Bacteria</taxon>
        <taxon>Bacillati</taxon>
        <taxon>Bacillota</taxon>
        <taxon>Bacilli</taxon>
        <taxon>Bacillales</taxon>
        <taxon>Paenibacillaceae</taxon>
        <taxon>Paenibacillus</taxon>
    </lineage>
</organism>
<dbReference type="AlphaFoldDB" id="A0A3S9A2W6"/>